<sequence length="77" mass="9034">MMKREQAMQAVTTGCNHILQTANSVEDTLLLFDDFTTAMYVWNVCGIIDKETRHECVRFIIEVKQFYRDSVKRKRGC</sequence>
<name>A0A8S5VY81_9VIRU</name>
<dbReference type="EMBL" id="BK031033">
    <property type="protein sequence ID" value="DAI59077.1"/>
    <property type="molecule type" value="Genomic_DNA"/>
</dbReference>
<protein>
    <submittedName>
        <fullName evidence="1">Uncharacterized protein</fullName>
    </submittedName>
</protein>
<accession>A0A8S5VY81</accession>
<proteinExistence type="predicted"/>
<organism evidence="1">
    <name type="scientific">Tectiviridae sp</name>
    <dbReference type="NCBI Taxonomy" id="2831614"/>
    <lineage>
        <taxon>Viruses</taxon>
        <taxon>Varidnaviria</taxon>
        <taxon>Bamfordvirae</taxon>
        <taxon>Preplasmiviricota</taxon>
        <taxon>Prepoliviricotina</taxon>
        <taxon>Tectiliviricetes</taxon>
        <taxon>Kalamavirales</taxon>
        <taxon>Tectiviridae</taxon>
    </lineage>
</organism>
<reference evidence="1" key="1">
    <citation type="journal article" date="2021" name="Proc. Natl. Acad. Sci. U.S.A.">
        <title>A Catalog of Tens of Thousands of Viruses from Human Metagenomes Reveals Hidden Associations with Chronic Diseases.</title>
        <authorList>
            <person name="Tisza M.J."/>
            <person name="Buck C.B."/>
        </authorList>
    </citation>
    <scope>NUCLEOTIDE SEQUENCE</scope>
    <source>
        <strain evidence="1">Ct3cV12</strain>
    </source>
</reference>
<evidence type="ECO:0000313" key="1">
    <source>
        <dbReference type="EMBL" id="DAI59077.1"/>
    </source>
</evidence>